<evidence type="ECO:0000313" key="3">
    <source>
        <dbReference type="Proteomes" id="UP000261324"/>
    </source>
</evidence>
<reference evidence="3 4" key="1">
    <citation type="submission" date="2018-08" db="EMBL/GenBank/DDBJ databases">
        <title>A genome reference for cultivated species of the human gut microbiota.</title>
        <authorList>
            <person name="Zou Y."/>
            <person name="Xue W."/>
            <person name="Luo G."/>
        </authorList>
    </citation>
    <scope>NUCLEOTIDE SEQUENCE [LARGE SCALE GENOMIC DNA]</scope>
    <source>
        <strain evidence="2 4">AF31-13BH</strain>
        <strain evidence="1 3">TF09-3</strain>
    </source>
</reference>
<dbReference type="EMBL" id="QSRA01000008">
    <property type="protein sequence ID" value="RGK83851.1"/>
    <property type="molecule type" value="Genomic_DNA"/>
</dbReference>
<gene>
    <name evidence="2" type="ORF">DWZ24_08120</name>
    <name evidence="1" type="ORF">DXC93_07605</name>
</gene>
<organism evidence="1 3">
    <name type="scientific">Dorea formicigenerans</name>
    <dbReference type="NCBI Taxonomy" id="39486"/>
    <lineage>
        <taxon>Bacteria</taxon>
        <taxon>Bacillati</taxon>
        <taxon>Bacillota</taxon>
        <taxon>Clostridia</taxon>
        <taxon>Lachnospirales</taxon>
        <taxon>Lachnospiraceae</taxon>
        <taxon>Dorea</taxon>
    </lineage>
</organism>
<dbReference type="RefSeq" id="WP_117659754.1">
    <property type="nucleotide sequence ID" value="NZ_QRQQ01000005.1"/>
</dbReference>
<dbReference type="AlphaFoldDB" id="A0A3E4PV50"/>
<dbReference type="Proteomes" id="UP000285652">
    <property type="component" value="Unassembled WGS sequence"/>
</dbReference>
<dbReference type="Proteomes" id="UP000261324">
    <property type="component" value="Unassembled WGS sequence"/>
</dbReference>
<evidence type="ECO:0000313" key="4">
    <source>
        <dbReference type="Proteomes" id="UP000285652"/>
    </source>
</evidence>
<dbReference type="EMBL" id="QRQQ01000005">
    <property type="protein sequence ID" value="RHN16416.1"/>
    <property type="molecule type" value="Genomic_DNA"/>
</dbReference>
<comment type="caution">
    <text evidence="1">The sequence shown here is derived from an EMBL/GenBank/DDBJ whole genome shotgun (WGS) entry which is preliminary data.</text>
</comment>
<accession>A0A3E4PV50</accession>
<name>A0A3E4PV50_9FIRM</name>
<sequence length="269" mass="31681">MKDGNEYNKKFYYLKKVSDHKYGFVCSRQFKADGIIDVQLVNRCVAFAHEMAFGSGEHRKNRSGGTKERTPEEIYVNTLQGKLAETALYDYLLNHKLKPSNIDFSVSGKGIWDTFDLACSGHVMNVKSTKYYGQLLLLEKADWDDNGNYIPNQEKGYDKYDEIVLIRINPDVEDVIKRTNSFWTWGEKEQEEFWKEQKYLYEFSGYITHEDLKYIIRHNYVIRKGDYIGKACKDYKGTCMDADNYYVQLSSMRKKEEFMKRIGTYIGWI</sequence>
<protein>
    <submittedName>
        <fullName evidence="1">Uncharacterized protein</fullName>
    </submittedName>
</protein>
<evidence type="ECO:0000313" key="2">
    <source>
        <dbReference type="EMBL" id="RHN16416.1"/>
    </source>
</evidence>
<evidence type="ECO:0000313" key="1">
    <source>
        <dbReference type="EMBL" id="RGK83851.1"/>
    </source>
</evidence>
<proteinExistence type="predicted"/>